<gene>
    <name evidence="2" type="ordered locus">Lbys_1741</name>
</gene>
<reference key="1">
    <citation type="submission" date="2010-11" db="EMBL/GenBank/DDBJ databases">
        <title>The complete genome of Leadbetterella byssophila DSM 17132.</title>
        <authorList>
            <consortium name="US DOE Joint Genome Institute (JGI-PGF)"/>
            <person name="Lucas S."/>
            <person name="Copeland A."/>
            <person name="Lapidus A."/>
            <person name="Glavina del Rio T."/>
            <person name="Dalin E."/>
            <person name="Tice H."/>
            <person name="Bruce D."/>
            <person name="Goodwin L."/>
            <person name="Pitluck S."/>
            <person name="Kyrpides N."/>
            <person name="Mavromatis K."/>
            <person name="Ivanova N."/>
            <person name="Teshima H."/>
            <person name="Brettin T."/>
            <person name="Detter J.C."/>
            <person name="Han C."/>
            <person name="Tapia R."/>
            <person name="Land M."/>
            <person name="Hauser L."/>
            <person name="Markowitz V."/>
            <person name="Cheng J.-F."/>
            <person name="Hugenholtz P."/>
            <person name="Woyke T."/>
            <person name="Wu D."/>
            <person name="Tindall B."/>
            <person name="Pomrenke H.G."/>
            <person name="Brambilla E."/>
            <person name="Klenk H.-P."/>
            <person name="Eisen J.A."/>
        </authorList>
    </citation>
    <scope>NUCLEOTIDE SEQUENCE [LARGE SCALE GENOMIC DNA]</scope>
    <source>
        <strain>DSM 17132</strain>
    </source>
</reference>
<evidence type="ECO:0008006" key="4">
    <source>
        <dbReference type="Google" id="ProtNLM"/>
    </source>
</evidence>
<dbReference type="Proteomes" id="UP000007435">
    <property type="component" value="Chromosome"/>
</dbReference>
<feature type="chain" id="PRO_5003188021" description="Outer membrane protein" evidence="1">
    <location>
        <begin position="18"/>
        <end position="814"/>
    </location>
</feature>
<protein>
    <recommendedName>
        <fullName evidence="4">Outer membrane protein</fullName>
    </recommendedName>
</protein>
<dbReference type="EMBL" id="CP002305">
    <property type="protein sequence ID" value="ADQ17448.1"/>
    <property type="molecule type" value="Genomic_DNA"/>
</dbReference>
<evidence type="ECO:0000313" key="2">
    <source>
        <dbReference type="EMBL" id="ADQ17448.1"/>
    </source>
</evidence>
<dbReference type="Pfam" id="PF18939">
    <property type="entry name" value="DUF5686"/>
    <property type="match status" value="2"/>
</dbReference>
<dbReference type="eggNOG" id="COG4775">
    <property type="taxonomic scope" value="Bacteria"/>
</dbReference>
<dbReference type="HOGENOM" id="CLU_015931_2_0_10"/>
<keyword evidence="1" id="KW-0732">Signal</keyword>
<reference evidence="2 3" key="2">
    <citation type="journal article" date="2011" name="Stand. Genomic Sci.">
        <title>Complete genome sequence of Leadbetterella byssophila type strain (4M15).</title>
        <authorList>
            <person name="Abt B."/>
            <person name="Teshima H."/>
            <person name="Lucas S."/>
            <person name="Lapidus A."/>
            <person name="Del Rio T.G."/>
            <person name="Nolan M."/>
            <person name="Tice H."/>
            <person name="Cheng J.F."/>
            <person name="Pitluck S."/>
            <person name="Liolios K."/>
            <person name="Pagani I."/>
            <person name="Ivanova N."/>
            <person name="Mavromatis K."/>
            <person name="Pati A."/>
            <person name="Tapia R."/>
            <person name="Han C."/>
            <person name="Goodwin L."/>
            <person name="Chen A."/>
            <person name="Palaniappan K."/>
            <person name="Land M."/>
            <person name="Hauser L."/>
            <person name="Chang Y.J."/>
            <person name="Jeffries C.D."/>
            <person name="Rohde M."/>
            <person name="Goker M."/>
            <person name="Tindall B.J."/>
            <person name="Detter J.C."/>
            <person name="Woyke T."/>
            <person name="Bristow J."/>
            <person name="Eisen J.A."/>
            <person name="Markowitz V."/>
            <person name="Hugenholtz P."/>
            <person name="Klenk H.P."/>
            <person name="Kyrpides N.C."/>
        </authorList>
    </citation>
    <scope>NUCLEOTIDE SEQUENCE [LARGE SCALE GENOMIC DNA]</scope>
    <source>
        <strain evidence="3">DSM 17132 / JCM 16389 / KACC 11308 / NBRC 106382 / 4M15</strain>
    </source>
</reference>
<dbReference type="KEGG" id="lby:Lbys_1741"/>
<evidence type="ECO:0000256" key="1">
    <source>
        <dbReference type="SAM" id="SignalP"/>
    </source>
</evidence>
<feature type="signal peptide" evidence="1">
    <location>
        <begin position="1"/>
        <end position="17"/>
    </location>
</feature>
<name>E4RQ73_LEAB4</name>
<sequence length="814" mass="93943">MRLIFLLLLFSTFTLQAQIQIKVLDSLSREGVPAAVIWDGNMAVGQTDPEGVFSFVPKSGILRISSVGYNTYTLELTPGLSSYTVLLQENFISLAAVTVKKKKYRNKGNPAVEFIKQVIDHKAQNRNSGYEHLYYKEHEKVRIGLVNKKEKMLKHPVVKLFPALAHNFDSTRIEGKVFLPLFVQDQLNEVYYKGEKMHKRVLEEKAVKLDENIFDNEGIKMYIAHAYQPFDIYDNSMMLITNQFVSPISDLGPTFYMYDLGDTSLVQGRKYVKVYFTPRNSKDFLFWGEMRVDLETYGVTSISLRTGKGINLNWIRNLEIDQQFIRNTEGRYSLRVSNVAMEFSITSNMKESILTEKLIEFSNYQVNQAKNWDELEVKPVVKEAHESIGEGSAYDDKIYATLDSLKDTKRFKQVSQAIGVLGYGYFSASPFAEVGPLSTFIGHNTLEGFRMRVGARTQPAFSNKVFLEGFGAYGFRDERWKYNAMFTYSFTGKNKYVFPMKNITVGYRKDIEIPGNNLRYTADYSFLLNIPRGETDKWVYYKRFTLKWVQEFQNRLSYRLTYENTIQEAAGSLIFKKGERIFDELTTTEFKGELRYAPNERFYQGKTSRSSLTTQYPVFTLRTSWGVKGLQGGEYNYQKWSLNIDKRMLLGPLGYTETNFEMGMTYGKRLPYPLLDIMRANQTYTFQQASYNMMNFMEFVGDRFVALKLEHNFNGALLNKIPLLSHLKWRELLSLKMLSGGLSSSNRNGAFDFPKNEEGLPTMYALGNKPYIEGGVGVGNILKFFRIDLVKRFTYIHHPDISKVGIRVRADFDF</sequence>
<organism evidence="2 3">
    <name type="scientific">Leadbetterella byssophila (strain DSM 17132 / JCM 16389 / KACC 11308 / NBRC 106382 / 4M15)</name>
    <dbReference type="NCBI Taxonomy" id="649349"/>
    <lineage>
        <taxon>Bacteria</taxon>
        <taxon>Pseudomonadati</taxon>
        <taxon>Bacteroidota</taxon>
        <taxon>Cytophagia</taxon>
        <taxon>Cytophagales</taxon>
        <taxon>Leadbetterellaceae</taxon>
        <taxon>Leadbetterella</taxon>
    </lineage>
</organism>
<proteinExistence type="predicted"/>
<accession>E4RQ73</accession>
<dbReference type="OrthoDB" id="983143at2"/>
<dbReference type="InterPro" id="IPR043741">
    <property type="entry name" value="DUF5686"/>
</dbReference>
<dbReference type="AlphaFoldDB" id="E4RQ73"/>
<evidence type="ECO:0000313" key="3">
    <source>
        <dbReference type="Proteomes" id="UP000007435"/>
    </source>
</evidence>
<dbReference type="RefSeq" id="WP_013408497.1">
    <property type="nucleotide sequence ID" value="NC_014655.1"/>
</dbReference>
<dbReference type="STRING" id="649349.Lbys_1741"/>
<keyword evidence="3" id="KW-1185">Reference proteome</keyword>